<feature type="domain" description="Peptidase S1" evidence="7">
    <location>
        <begin position="58"/>
        <end position="281"/>
    </location>
</feature>
<keyword evidence="4" id="KW-0720">Serine protease</keyword>
<dbReference type="PANTHER" id="PTHR24276">
    <property type="entry name" value="POLYSERASE-RELATED"/>
    <property type="match status" value="1"/>
</dbReference>
<keyword evidence="5" id="KW-1015">Disulfide bond</keyword>
<reference evidence="8" key="1">
    <citation type="submission" date="2019-08" db="EMBL/GenBank/DDBJ databases">
        <title>The genome of the North American firefly Photinus pyralis.</title>
        <authorList>
            <consortium name="Photinus pyralis genome working group"/>
            <person name="Fallon T.R."/>
            <person name="Sander Lower S.E."/>
            <person name="Weng J.-K."/>
        </authorList>
    </citation>
    <scope>NUCLEOTIDE SEQUENCE</scope>
    <source>
        <strain evidence="8">TRF0915ILg1</strain>
        <tissue evidence="8">Whole body</tissue>
    </source>
</reference>
<dbReference type="SUPFAM" id="SSF50494">
    <property type="entry name" value="Trypsin-like serine proteases"/>
    <property type="match status" value="1"/>
</dbReference>
<name>A0A8K0CVC8_IGNLU</name>
<dbReference type="InterPro" id="IPR001254">
    <property type="entry name" value="Trypsin_dom"/>
</dbReference>
<evidence type="ECO:0000256" key="2">
    <source>
        <dbReference type="ARBA" id="ARBA00022670"/>
    </source>
</evidence>
<dbReference type="OrthoDB" id="546450at2759"/>
<evidence type="ECO:0000256" key="1">
    <source>
        <dbReference type="ARBA" id="ARBA00007664"/>
    </source>
</evidence>
<dbReference type="AlphaFoldDB" id="A0A8K0CVC8"/>
<evidence type="ECO:0000256" key="3">
    <source>
        <dbReference type="ARBA" id="ARBA00022801"/>
    </source>
</evidence>
<dbReference type="Pfam" id="PF00089">
    <property type="entry name" value="Trypsin"/>
    <property type="match status" value="1"/>
</dbReference>
<keyword evidence="2" id="KW-0645">Protease</keyword>
<dbReference type="InterPro" id="IPR001314">
    <property type="entry name" value="Peptidase_S1A"/>
</dbReference>
<evidence type="ECO:0000313" key="9">
    <source>
        <dbReference type="Proteomes" id="UP000801492"/>
    </source>
</evidence>
<evidence type="ECO:0000313" key="8">
    <source>
        <dbReference type="EMBL" id="KAF2894264.1"/>
    </source>
</evidence>
<dbReference type="InterPro" id="IPR009003">
    <property type="entry name" value="Peptidase_S1_PA"/>
</dbReference>
<evidence type="ECO:0000256" key="4">
    <source>
        <dbReference type="ARBA" id="ARBA00022825"/>
    </source>
</evidence>
<dbReference type="Proteomes" id="UP000801492">
    <property type="component" value="Unassembled WGS sequence"/>
</dbReference>
<keyword evidence="3" id="KW-0378">Hydrolase</keyword>
<dbReference type="PRINTS" id="PR00722">
    <property type="entry name" value="CHYMOTRYPSIN"/>
</dbReference>
<dbReference type="EMBL" id="VTPC01007181">
    <property type="protein sequence ID" value="KAF2894264.1"/>
    <property type="molecule type" value="Genomic_DNA"/>
</dbReference>
<gene>
    <name evidence="8" type="ORF">ILUMI_11913</name>
</gene>
<keyword evidence="6" id="KW-0812">Transmembrane</keyword>
<dbReference type="InterPro" id="IPR050430">
    <property type="entry name" value="Peptidase_S1"/>
</dbReference>
<accession>A0A8K0CVC8</accession>
<proteinExistence type="inferred from homology"/>
<protein>
    <recommendedName>
        <fullName evidence="7">Peptidase S1 domain-containing protein</fullName>
    </recommendedName>
</protein>
<dbReference type="PROSITE" id="PS50240">
    <property type="entry name" value="TRYPSIN_DOM"/>
    <property type="match status" value="1"/>
</dbReference>
<dbReference type="InterPro" id="IPR043504">
    <property type="entry name" value="Peptidase_S1_PA_chymotrypsin"/>
</dbReference>
<comment type="similarity">
    <text evidence="1">Belongs to the peptidase S1 family.</text>
</comment>
<sequence>MKRKVLPTITSVMFILNIGLFVVVIMMTTDVCINKDGNRSKKITRLNARRNLEENHNYIASLIVKKGDHAPIDIFKCSTVILSKHWTLTIAHCLLCFREFGDKSIRIVTSTSSQWNTGREHEIEIHLAHKKYLHKHSSYNIGLIKVVQPFFGKFEEFAILPAVDYLYVENSTAMSYSWNIATSTQPVLMPFLQVAEVFLFSQQYCKSLNKNHWKYVTSSMICAGIYEEKDQVCTFDSGGPLVQDGIVIALMVWGARCNELPKRAVYIRLAYFKRCIEEVLDGDKIPQEFLKLS</sequence>
<keyword evidence="6" id="KW-0472">Membrane</keyword>
<feature type="transmembrane region" description="Helical" evidence="6">
    <location>
        <begin position="12"/>
        <end position="33"/>
    </location>
</feature>
<dbReference type="GO" id="GO:0004252">
    <property type="term" value="F:serine-type endopeptidase activity"/>
    <property type="evidence" value="ECO:0007669"/>
    <property type="project" value="InterPro"/>
</dbReference>
<keyword evidence="6" id="KW-1133">Transmembrane helix</keyword>
<dbReference type="SMART" id="SM00020">
    <property type="entry name" value="Tryp_SPc"/>
    <property type="match status" value="1"/>
</dbReference>
<dbReference type="GO" id="GO:0006508">
    <property type="term" value="P:proteolysis"/>
    <property type="evidence" value="ECO:0007669"/>
    <property type="project" value="UniProtKB-KW"/>
</dbReference>
<keyword evidence="9" id="KW-1185">Reference proteome</keyword>
<comment type="caution">
    <text evidence="8">The sequence shown here is derived from an EMBL/GenBank/DDBJ whole genome shotgun (WGS) entry which is preliminary data.</text>
</comment>
<evidence type="ECO:0000259" key="7">
    <source>
        <dbReference type="PROSITE" id="PS50240"/>
    </source>
</evidence>
<evidence type="ECO:0000256" key="6">
    <source>
        <dbReference type="SAM" id="Phobius"/>
    </source>
</evidence>
<dbReference type="PANTHER" id="PTHR24276:SF91">
    <property type="entry name" value="AT26814P-RELATED"/>
    <property type="match status" value="1"/>
</dbReference>
<dbReference type="Gene3D" id="2.40.10.10">
    <property type="entry name" value="Trypsin-like serine proteases"/>
    <property type="match status" value="1"/>
</dbReference>
<organism evidence="8 9">
    <name type="scientific">Ignelater luminosus</name>
    <name type="common">Cucubano</name>
    <name type="synonym">Pyrophorus luminosus</name>
    <dbReference type="NCBI Taxonomy" id="2038154"/>
    <lineage>
        <taxon>Eukaryota</taxon>
        <taxon>Metazoa</taxon>
        <taxon>Ecdysozoa</taxon>
        <taxon>Arthropoda</taxon>
        <taxon>Hexapoda</taxon>
        <taxon>Insecta</taxon>
        <taxon>Pterygota</taxon>
        <taxon>Neoptera</taxon>
        <taxon>Endopterygota</taxon>
        <taxon>Coleoptera</taxon>
        <taxon>Polyphaga</taxon>
        <taxon>Elateriformia</taxon>
        <taxon>Elateroidea</taxon>
        <taxon>Elateridae</taxon>
        <taxon>Agrypninae</taxon>
        <taxon>Pyrophorini</taxon>
        <taxon>Ignelater</taxon>
    </lineage>
</organism>
<evidence type="ECO:0000256" key="5">
    <source>
        <dbReference type="ARBA" id="ARBA00023157"/>
    </source>
</evidence>